<dbReference type="CDD" id="cd00555">
    <property type="entry name" value="Maf"/>
    <property type="match status" value="1"/>
</dbReference>
<proteinExistence type="inferred from homology"/>
<dbReference type="Gene3D" id="3.90.950.10">
    <property type="match status" value="1"/>
</dbReference>
<dbReference type="PANTHER" id="PTHR43213:SF5">
    <property type="entry name" value="BIFUNCTIONAL DTTP_UTP PYROPHOSPHATASE_METHYLTRANSFERASE PROTEIN-RELATED"/>
    <property type="match status" value="1"/>
</dbReference>
<dbReference type="PANTHER" id="PTHR43213">
    <property type="entry name" value="BIFUNCTIONAL DTTP/UTP PYROPHOSPHATASE/METHYLTRANSFERASE PROTEIN-RELATED"/>
    <property type="match status" value="1"/>
</dbReference>
<dbReference type="HAMAP" id="MF_00528">
    <property type="entry name" value="Maf"/>
    <property type="match status" value="1"/>
</dbReference>
<dbReference type="InterPro" id="IPR003697">
    <property type="entry name" value="Maf-like"/>
</dbReference>
<dbReference type="InterPro" id="IPR029001">
    <property type="entry name" value="ITPase-like_fam"/>
</dbReference>
<dbReference type="NCBIfam" id="TIGR00172">
    <property type="entry name" value="maf"/>
    <property type="match status" value="1"/>
</dbReference>
<dbReference type="PIRSF" id="PIRSF006305">
    <property type="entry name" value="Maf"/>
    <property type="match status" value="1"/>
</dbReference>
<protein>
    <submittedName>
        <fullName evidence="3">Maf/Ham1</fullName>
    </submittedName>
</protein>
<dbReference type="GO" id="GO:0047429">
    <property type="term" value="F:nucleoside triphosphate diphosphatase activity"/>
    <property type="evidence" value="ECO:0007669"/>
    <property type="project" value="InterPro"/>
</dbReference>
<keyword evidence="2" id="KW-0378">Hydrolase</keyword>
<comment type="cofactor">
    <cofactor evidence="1">
        <name>a divalent metal cation</name>
        <dbReference type="ChEBI" id="CHEBI:60240"/>
    </cofactor>
</comment>
<reference evidence="3 4" key="1">
    <citation type="submission" date="2019-03" db="EMBL/GenBank/DDBJ databases">
        <title>Rhodosporidium diobovatum UCD-FST 08-225 genome sequencing, assembly, and annotation.</title>
        <authorList>
            <person name="Fakankun I.U."/>
            <person name="Fristensky B."/>
            <person name="Levin D.B."/>
        </authorList>
    </citation>
    <scope>NUCLEOTIDE SEQUENCE [LARGE SCALE GENOMIC DNA]</scope>
    <source>
        <strain evidence="3 4">UCD-FST 08-225</strain>
    </source>
</reference>
<comment type="caution">
    <text evidence="3">The sequence shown here is derived from an EMBL/GenBank/DDBJ whole genome shotgun (WGS) entry which is preliminary data.</text>
</comment>
<gene>
    <name evidence="3" type="ORF">DMC30DRAFT_416470</name>
</gene>
<dbReference type="STRING" id="5288.A0A5C5FW26"/>
<evidence type="ECO:0000313" key="3">
    <source>
        <dbReference type="EMBL" id="TNY20988.1"/>
    </source>
</evidence>
<organism evidence="3 4">
    <name type="scientific">Rhodotorula diobovata</name>
    <dbReference type="NCBI Taxonomy" id="5288"/>
    <lineage>
        <taxon>Eukaryota</taxon>
        <taxon>Fungi</taxon>
        <taxon>Dikarya</taxon>
        <taxon>Basidiomycota</taxon>
        <taxon>Pucciniomycotina</taxon>
        <taxon>Microbotryomycetes</taxon>
        <taxon>Sporidiobolales</taxon>
        <taxon>Sporidiobolaceae</taxon>
        <taxon>Rhodotorula</taxon>
    </lineage>
</organism>
<dbReference type="Proteomes" id="UP000311382">
    <property type="component" value="Unassembled WGS sequence"/>
</dbReference>
<sequence length="243" mass="26211">MSSEKTPLVSTAPREEPVLPHALKLPVFDKLRGKHIVLASASPRRSEILRTLGLAPRVVPSTFPETLSHAEFDDPAQYAAATGCAKAVEVYEQLVRESPDDAPDMVIGADTVVILVGPDPLILEKPLNKEDQLKMLESYQDAVVEVATGVTVVQPQLATPGYSTTSLVVKTKVIFADNSPRLLKAYVECGEGIDRAGGFAIQGTGGLLIREIQGDYNNCVGFPGQAFVEWLSQMHDEGSLLEM</sequence>
<evidence type="ECO:0000256" key="2">
    <source>
        <dbReference type="ARBA" id="ARBA00022801"/>
    </source>
</evidence>
<dbReference type="AlphaFoldDB" id="A0A5C5FW26"/>
<evidence type="ECO:0000313" key="4">
    <source>
        <dbReference type="Proteomes" id="UP000311382"/>
    </source>
</evidence>
<dbReference type="EMBL" id="SOZI01000053">
    <property type="protein sequence ID" value="TNY20988.1"/>
    <property type="molecule type" value="Genomic_DNA"/>
</dbReference>
<dbReference type="Pfam" id="PF02545">
    <property type="entry name" value="Maf"/>
    <property type="match status" value="1"/>
</dbReference>
<name>A0A5C5FW26_9BASI</name>
<dbReference type="SUPFAM" id="SSF52972">
    <property type="entry name" value="ITPase-like"/>
    <property type="match status" value="1"/>
</dbReference>
<evidence type="ECO:0000256" key="1">
    <source>
        <dbReference type="ARBA" id="ARBA00001968"/>
    </source>
</evidence>
<accession>A0A5C5FW26</accession>
<keyword evidence="4" id="KW-1185">Reference proteome</keyword>
<dbReference type="OrthoDB" id="10267058at2759"/>